<accession>J9CTR0</accession>
<protein>
    <submittedName>
        <fullName evidence="1">Uncharacterized protein</fullName>
    </submittedName>
</protein>
<reference evidence="1" key="1">
    <citation type="journal article" date="2012" name="PLoS ONE">
        <title>Gene sets for utilization of primary and secondary nutrition supplies in the distal gut of endangered iberian lynx.</title>
        <authorList>
            <person name="Alcaide M."/>
            <person name="Messina E."/>
            <person name="Richter M."/>
            <person name="Bargiela R."/>
            <person name="Peplies J."/>
            <person name="Huws S.A."/>
            <person name="Newbold C.J."/>
            <person name="Golyshin P.N."/>
            <person name="Simon M.A."/>
            <person name="Lopez G."/>
            <person name="Yakimov M.M."/>
            <person name="Ferrer M."/>
        </authorList>
    </citation>
    <scope>NUCLEOTIDE SEQUENCE</scope>
</reference>
<organism evidence="1">
    <name type="scientific">gut metagenome</name>
    <dbReference type="NCBI Taxonomy" id="749906"/>
    <lineage>
        <taxon>unclassified sequences</taxon>
        <taxon>metagenomes</taxon>
        <taxon>organismal metagenomes</taxon>
    </lineage>
</organism>
<name>J9CTR0_9ZZZZ</name>
<sequence>PQLTLMKILQALLKFSAADKESKLSA</sequence>
<feature type="non-terminal residue" evidence="1">
    <location>
        <position position="1"/>
    </location>
</feature>
<dbReference type="EMBL" id="AMCI01002107">
    <property type="protein sequence ID" value="EJX03581.1"/>
    <property type="molecule type" value="Genomic_DNA"/>
</dbReference>
<evidence type="ECO:0000313" key="1">
    <source>
        <dbReference type="EMBL" id="EJX03581.1"/>
    </source>
</evidence>
<proteinExistence type="predicted"/>
<comment type="caution">
    <text evidence="1">The sequence shown here is derived from an EMBL/GenBank/DDBJ whole genome shotgun (WGS) entry which is preliminary data.</text>
</comment>
<gene>
    <name evidence="1" type="ORF">EVA_08311</name>
</gene>
<dbReference type="AlphaFoldDB" id="J9CTR0"/>